<feature type="transmembrane region" description="Helical" evidence="1">
    <location>
        <begin position="7"/>
        <end position="27"/>
    </location>
</feature>
<dbReference type="AlphaFoldDB" id="A0AAE3EW54"/>
<evidence type="ECO:0000259" key="2">
    <source>
        <dbReference type="Pfam" id="PF02470"/>
    </source>
</evidence>
<keyword evidence="4" id="KW-1185">Reference proteome</keyword>
<feature type="domain" description="Mce/MlaD" evidence="2">
    <location>
        <begin position="39"/>
        <end position="112"/>
    </location>
</feature>
<comment type="caution">
    <text evidence="3">The sequence shown here is derived from an EMBL/GenBank/DDBJ whole genome shotgun (WGS) entry which is preliminary data.</text>
</comment>
<evidence type="ECO:0000313" key="3">
    <source>
        <dbReference type="EMBL" id="MCG2461259.1"/>
    </source>
</evidence>
<dbReference type="Proteomes" id="UP001200642">
    <property type="component" value="Unassembled WGS sequence"/>
</dbReference>
<evidence type="ECO:0000256" key="1">
    <source>
        <dbReference type="SAM" id="Phobius"/>
    </source>
</evidence>
<accession>A0AAE3EW54</accession>
<keyword evidence="1" id="KW-0812">Transmembrane</keyword>
<dbReference type="InterPro" id="IPR052336">
    <property type="entry name" value="MlaD_Phospholipid_Transporter"/>
</dbReference>
<evidence type="ECO:0000313" key="4">
    <source>
        <dbReference type="Proteomes" id="UP001200642"/>
    </source>
</evidence>
<sequence length="322" mass="35129">MKLSREVKTGIIVIGGILLFIMGFSYLKSSPLFESNKIFYAVYQDVGGLQPGTQVTINGLSVGKVNDIRFKDSSGKLVVTFSIDNNFNFSKNSIAELYDTGIIGGKGIQVKPVFDDAPMAKTGDTLTTSTRPGLTDLVQEKLAPLQQKVEGAVTNADSLLMNVNQILDDRTKKDLRETISGLKKVVASFQGSADALNDILGDNKEALNVTMTNLNTITDNFAELSDSLSSAGLSQTIRKLQGTLGNLDVMLAKIESGEGTLGKLVNNEQLYNNLNSASRDLDLLLQDFRLNPKRYIHVSVFAKKPTEYELPENDPARELKTQ</sequence>
<dbReference type="Pfam" id="PF02470">
    <property type="entry name" value="MlaD"/>
    <property type="match status" value="1"/>
</dbReference>
<protein>
    <submittedName>
        <fullName evidence="3">MlaD family protein</fullName>
    </submittedName>
</protein>
<proteinExistence type="predicted"/>
<dbReference type="InterPro" id="IPR003399">
    <property type="entry name" value="Mce/MlaD"/>
</dbReference>
<gene>
    <name evidence="3" type="ORF">K8352_10905</name>
</gene>
<dbReference type="PANTHER" id="PTHR33371:SF4">
    <property type="entry name" value="INTERMEMBRANE PHOSPHOLIPID TRANSPORT SYSTEM BINDING PROTEIN MLAD"/>
    <property type="match status" value="1"/>
</dbReference>
<reference evidence="3" key="1">
    <citation type="submission" date="2023-02" db="EMBL/GenBank/DDBJ databases">
        <title>Genome of Flavobacteriaceae gen. nov. sp. strain F89.</title>
        <authorList>
            <person name="Wang Y."/>
        </authorList>
    </citation>
    <scope>NUCLEOTIDE SEQUENCE</scope>
    <source>
        <strain evidence="3">F89</strain>
    </source>
</reference>
<dbReference type="EMBL" id="JAIRBC010000014">
    <property type="protein sequence ID" value="MCG2461259.1"/>
    <property type="molecule type" value="Genomic_DNA"/>
</dbReference>
<dbReference type="RefSeq" id="WP_317902405.1">
    <property type="nucleotide sequence ID" value="NZ_JAIRBC010000014.1"/>
</dbReference>
<keyword evidence="1" id="KW-1133">Transmembrane helix</keyword>
<dbReference type="PANTHER" id="PTHR33371">
    <property type="entry name" value="INTERMEMBRANE PHOSPHOLIPID TRANSPORT SYSTEM BINDING PROTEIN MLAD-RELATED"/>
    <property type="match status" value="1"/>
</dbReference>
<keyword evidence="1" id="KW-0472">Membrane</keyword>
<organism evidence="3 4">
    <name type="scientific">Cerina litoralis</name>
    <dbReference type="NCBI Taxonomy" id="2874477"/>
    <lineage>
        <taxon>Bacteria</taxon>
        <taxon>Pseudomonadati</taxon>
        <taxon>Bacteroidota</taxon>
        <taxon>Flavobacteriia</taxon>
        <taxon>Flavobacteriales</taxon>
        <taxon>Flavobacteriaceae</taxon>
        <taxon>Cerina</taxon>
    </lineage>
</organism>
<name>A0AAE3EW54_9FLAO</name>